<evidence type="ECO:0000256" key="1">
    <source>
        <dbReference type="ARBA" id="ARBA00006638"/>
    </source>
</evidence>
<keyword evidence="6" id="KW-1185">Reference proteome</keyword>
<protein>
    <submittedName>
        <fullName evidence="5">Uncharacterized protein</fullName>
    </submittedName>
</protein>
<sequence>MAQAIEAPAGTMAEGPTSHTQNQVARLTAPQLRLLHGGINPNRVQNLRGLAHLEAWDVRRQLIRIFGFGGFSIETLSLDLVHNHGQEGFRRKNKQGEYYGDPFTAWTVVYRAQVRLTIYDTSGREISHWEDGAAGDAVNQPSVGDAHDMAMKTSLSQAVKRCATNLGDQFGLSLYNDGSRDAVVQFSAAHPPSEWQRQAAPEPVPVDPPVKPEPQAPSVDVEEPPAQAAHADGVDHLARLQGQASSCWGNSDALGQIVLDAEKHGVAEAEVTLRDQSVVTFRELLNNQISRLGQQAQDNGERGAA</sequence>
<accession>A0A4P6U509</accession>
<dbReference type="EMBL" id="CP032230">
    <property type="protein sequence ID" value="QBJ94503.1"/>
    <property type="molecule type" value="Genomic_DNA"/>
</dbReference>
<evidence type="ECO:0000256" key="3">
    <source>
        <dbReference type="ARBA" id="ARBA00023204"/>
    </source>
</evidence>
<dbReference type="InterPro" id="IPR041247">
    <property type="entry name" value="Rad52_fam"/>
</dbReference>
<geneLocation type="plasmid" evidence="5">
    <name>unnamed</name>
</geneLocation>
<comment type="similarity">
    <text evidence="1">Belongs to the RAD52 family.</text>
</comment>
<organism evidence="5 6">
    <name type="scientific">Streptomyces seoulensis</name>
    <dbReference type="NCBI Taxonomy" id="73044"/>
    <lineage>
        <taxon>Bacteria</taxon>
        <taxon>Bacillati</taxon>
        <taxon>Actinomycetota</taxon>
        <taxon>Actinomycetes</taxon>
        <taxon>Kitasatosporales</taxon>
        <taxon>Streptomycetaceae</taxon>
        <taxon>Streptomyces</taxon>
    </lineage>
</organism>
<dbReference type="STRING" id="73044.GCA_000725795_04893"/>
<feature type="compositionally biased region" description="Pro residues" evidence="4">
    <location>
        <begin position="202"/>
        <end position="215"/>
    </location>
</feature>
<keyword evidence="2" id="KW-0227">DNA damage</keyword>
<evidence type="ECO:0000313" key="5">
    <source>
        <dbReference type="EMBL" id="QBJ94503.1"/>
    </source>
</evidence>
<dbReference type="AlphaFoldDB" id="A0A4P6U509"/>
<dbReference type="GO" id="GO:0006302">
    <property type="term" value="P:double-strand break repair"/>
    <property type="evidence" value="ECO:0007669"/>
    <property type="project" value="UniProtKB-ARBA"/>
</dbReference>
<gene>
    <name evidence="5" type="ORF">D0Z67_29485</name>
</gene>
<dbReference type="Gene3D" id="3.30.390.80">
    <property type="entry name" value="DNA repair protein Rad52/59/22"/>
    <property type="match status" value="1"/>
</dbReference>
<dbReference type="SUPFAM" id="SSF54768">
    <property type="entry name" value="dsRNA-binding domain-like"/>
    <property type="match status" value="1"/>
</dbReference>
<dbReference type="Proteomes" id="UP000292547">
    <property type="component" value="Plasmid unnamed"/>
</dbReference>
<dbReference type="InterPro" id="IPR042525">
    <property type="entry name" value="Rad52_Rad59_Rad22_sf"/>
</dbReference>
<reference evidence="5 6" key="1">
    <citation type="submission" date="2018-08" db="EMBL/GenBank/DDBJ databases">
        <title>The complete genome sequence of Streptomyces seoulensis, a pioneer strain for nickel superoxide dismutase discovery.</title>
        <authorList>
            <person name="Shin J."/>
            <person name="Lee J.-S."/>
            <person name="Lee E.-J."/>
            <person name="Youn H.-D."/>
        </authorList>
    </citation>
    <scope>NUCLEOTIDE SEQUENCE [LARGE SCALE GENOMIC DNA]</scope>
    <source>
        <strain evidence="5 6">KCTC 9819</strain>
        <plasmid evidence="5 6">unnamed</plasmid>
    </source>
</reference>
<dbReference type="RefSeq" id="WP_051888005.1">
    <property type="nucleotide sequence ID" value="NZ_CP032230.1"/>
</dbReference>
<dbReference type="GO" id="GO:0006310">
    <property type="term" value="P:DNA recombination"/>
    <property type="evidence" value="ECO:0007669"/>
    <property type="project" value="UniProtKB-ARBA"/>
</dbReference>
<dbReference type="OrthoDB" id="4224887at2"/>
<dbReference type="Pfam" id="PF04098">
    <property type="entry name" value="Rad52_Rad22"/>
    <property type="match status" value="1"/>
</dbReference>
<dbReference type="GeneID" id="300103028"/>
<evidence type="ECO:0000313" key="6">
    <source>
        <dbReference type="Proteomes" id="UP000292547"/>
    </source>
</evidence>
<evidence type="ECO:0000256" key="4">
    <source>
        <dbReference type="SAM" id="MobiDB-lite"/>
    </source>
</evidence>
<dbReference type="KEGG" id="sseo:D0Z67_29485"/>
<keyword evidence="3" id="KW-0234">DNA repair</keyword>
<keyword evidence="5" id="KW-0614">Plasmid</keyword>
<name>A0A4P6U509_STRSO</name>
<proteinExistence type="inferred from homology"/>
<evidence type="ECO:0000256" key="2">
    <source>
        <dbReference type="ARBA" id="ARBA00022763"/>
    </source>
</evidence>
<feature type="region of interest" description="Disordered" evidence="4">
    <location>
        <begin position="188"/>
        <end position="230"/>
    </location>
</feature>
<feature type="region of interest" description="Disordered" evidence="4">
    <location>
        <begin position="1"/>
        <end position="22"/>
    </location>
</feature>